<dbReference type="Proteomes" id="UP000598146">
    <property type="component" value="Unassembled WGS sequence"/>
</dbReference>
<comment type="caution">
    <text evidence="2">The sequence shown here is derived from an EMBL/GenBank/DDBJ whole genome shotgun (WGS) entry which is preliminary data.</text>
</comment>
<name>A0A931FVN3_9ACTN</name>
<reference evidence="2" key="1">
    <citation type="submission" date="2020-11" db="EMBL/GenBank/DDBJ databases">
        <title>Isolation and identification of active actinomycetes.</title>
        <authorList>
            <person name="Sun X."/>
        </authorList>
    </citation>
    <scope>NUCLEOTIDE SEQUENCE</scope>
    <source>
        <strain evidence="2">NEAU-A11</strain>
    </source>
</reference>
<dbReference type="RefSeq" id="WP_196413293.1">
    <property type="nucleotide sequence ID" value="NZ_JADQTO010000003.1"/>
</dbReference>
<proteinExistence type="predicted"/>
<feature type="transmembrane region" description="Helical" evidence="1">
    <location>
        <begin position="67"/>
        <end position="88"/>
    </location>
</feature>
<keyword evidence="1" id="KW-0472">Membrane</keyword>
<evidence type="ECO:0000313" key="2">
    <source>
        <dbReference type="EMBL" id="MBG0561508.1"/>
    </source>
</evidence>
<sequence>MNRRRRARRDATPRAVGRVVGRVRVGRVVGRVPPNEQAQTDVAHFDEIPPPVFADDSRVRRRRLRRLSYAVVLLAVALLVAFWLSQIIGGMPSGQR</sequence>
<gene>
    <name evidence="2" type="ORF">I4J89_08540</name>
</gene>
<organism evidence="2 3">
    <name type="scientific">Actinoplanes aureus</name>
    <dbReference type="NCBI Taxonomy" id="2792083"/>
    <lineage>
        <taxon>Bacteria</taxon>
        <taxon>Bacillati</taxon>
        <taxon>Actinomycetota</taxon>
        <taxon>Actinomycetes</taxon>
        <taxon>Micromonosporales</taxon>
        <taxon>Micromonosporaceae</taxon>
        <taxon>Actinoplanes</taxon>
    </lineage>
</organism>
<protein>
    <submittedName>
        <fullName evidence="2">Uncharacterized protein</fullName>
    </submittedName>
</protein>
<evidence type="ECO:0000313" key="3">
    <source>
        <dbReference type="Proteomes" id="UP000598146"/>
    </source>
</evidence>
<keyword evidence="1" id="KW-1133">Transmembrane helix</keyword>
<dbReference type="EMBL" id="JADQTO010000003">
    <property type="protein sequence ID" value="MBG0561508.1"/>
    <property type="molecule type" value="Genomic_DNA"/>
</dbReference>
<keyword evidence="3" id="KW-1185">Reference proteome</keyword>
<keyword evidence="1" id="KW-0812">Transmembrane</keyword>
<accession>A0A931FVN3</accession>
<evidence type="ECO:0000256" key="1">
    <source>
        <dbReference type="SAM" id="Phobius"/>
    </source>
</evidence>
<dbReference type="AlphaFoldDB" id="A0A931FVN3"/>